<proteinExistence type="predicted"/>
<accession>A0A5J4NJ22</accession>
<keyword evidence="2" id="KW-1185">Reference proteome</keyword>
<evidence type="ECO:0000313" key="1">
    <source>
        <dbReference type="EMBL" id="KAA3675473.1"/>
    </source>
</evidence>
<dbReference type="Pfam" id="PF09814">
    <property type="entry name" value="HECT_2"/>
    <property type="match status" value="1"/>
</dbReference>
<dbReference type="EMBL" id="QNGE01002500">
    <property type="protein sequence ID" value="KAA3675473.1"/>
    <property type="molecule type" value="Genomic_DNA"/>
</dbReference>
<protein>
    <submittedName>
        <fullName evidence="1">Uncharacterized protein</fullName>
    </submittedName>
</protein>
<reference evidence="1 2" key="1">
    <citation type="journal article" date="2019" name="Gigascience">
        <title>Whole-genome sequence of the oriental lung fluke Paragonimus westermani.</title>
        <authorList>
            <person name="Oey H."/>
            <person name="Zakrzewski M."/>
            <person name="Narain K."/>
            <person name="Devi K.R."/>
            <person name="Agatsuma T."/>
            <person name="Nawaratna S."/>
            <person name="Gobert G.N."/>
            <person name="Jones M.K."/>
            <person name="Ragan M.A."/>
            <person name="McManus D.P."/>
            <person name="Krause L."/>
        </authorList>
    </citation>
    <scope>NUCLEOTIDE SEQUENCE [LARGE SCALE GENOMIC DNA]</scope>
    <source>
        <strain evidence="1 2">IND2009</strain>
    </source>
</reference>
<dbReference type="Proteomes" id="UP000324629">
    <property type="component" value="Unassembled WGS sequence"/>
</dbReference>
<evidence type="ECO:0000313" key="2">
    <source>
        <dbReference type="Proteomes" id="UP000324629"/>
    </source>
</evidence>
<name>A0A5J4NJ22_9TREM</name>
<comment type="caution">
    <text evidence="1">The sequence shown here is derived from an EMBL/GenBank/DDBJ whole genome shotgun (WGS) entry which is preliminary data.</text>
</comment>
<sequence length="432" mass="48914">MLFVEHIDTKNTLVLTAKFPKEYGDCKLIVNQDLIELRGNLGSYSVELPGLSISGVTCGNLQAFSEDMISCTFSATRSKRTNQSRDILGSIERLLVDGASLLCKFCQNSIMKIDDVKTFKTYPPGFSLEYSLESEENYFCHTTHPQEQPFTRVSAQLSKSSFNPSTVTHSSGMHTGIEVIIASLLLEPRSFKLQTGKYLHCSRCLMSLGQKVNVETHEHFALWTNCLDVLTEERDIDGDFLRYVEKPLLEEIDFYALFIKSLLENQFYRVILSAITWHGCVDFMLLWLIDQEFDLYNAVLPKFLPTGELPNHSDVKDPADSEQCQSTEQRTITTNLEPTACRRVFYRIVLPASDTSATESQRLLKTWCQDFGVTLFRLPWETCIGLASCLQQFTTRVAPQHRQPGRHLSGFTVSLHSGSLNKQSPLLVIAFD</sequence>
<dbReference type="InterPro" id="IPR019193">
    <property type="entry name" value="UBQ-conj_enz_E2-bd_prot"/>
</dbReference>
<organism evidence="1 2">
    <name type="scientific">Paragonimus westermani</name>
    <dbReference type="NCBI Taxonomy" id="34504"/>
    <lineage>
        <taxon>Eukaryota</taxon>
        <taxon>Metazoa</taxon>
        <taxon>Spiralia</taxon>
        <taxon>Lophotrochozoa</taxon>
        <taxon>Platyhelminthes</taxon>
        <taxon>Trematoda</taxon>
        <taxon>Digenea</taxon>
        <taxon>Plagiorchiida</taxon>
        <taxon>Troglotremata</taxon>
        <taxon>Troglotrematidae</taxon>
        <taxon>Paragonimus</taxon>
    </lineage>
</organism>
<dbReference type="AlphaFoldDB" id="A0A5J4NJ22"/>
<gene>
    <name evidence="1" type="ORF">DEA37_0001411</name>
</gene>